<dbReference type="Pfam" id="PF01363">
    <property type="entry name" value="FYVE"/>
    <property type="match status" value="1"/>
</dbReference>
<comment type="caution">
    <text evidence="8">The sequence shown here is derived from an EMBL/GenBank/DDBJ whole genome shotgun (WGS) entry which is preliminary data.</text>
</comment>
<proteinExistence type="predicted"/>
<evidence type="ECO:0000313" key="8">
    <source>
        <dbReference type="EMBL" id="RHZ12618.1"/>
    </source>
</evidence>
<dbReference type="SMART" id="SM00064">
    <property type="entry name" value="FYVE"/>
    <property type="match status" value="1"/>
</dbReference>
<dbReference type="InterPro" id="IPR017455">
    <property type="entry name" value="Znf_FYVE-rel"/>
</dbReference>
<evidence type="ECO:0000256" key="2">
    <source>
        <dbReference type="ARBA" id="ARBA00022771"/>
    </source>
</evidence>
<dbReference type="VEuPathDB" id="FungiDB:H257_09452"/>
<dbReference type="Proteomes" id="UP000285430">
    <property type="component" value="Unassembled WGS sequence"/>
</dbReference>
<dbReference type="PANTHER" id="PTHR43102">
    <property type="entry name" value="SLR1143 PROTEIN"/>
    <property type="match status" value="1"/>
</dbReference>
<dbReference type="SUPFAM" id="SSF57903">
    <property type="entry name" value="FYVE/PHD zinc finger"/>
    <property type="match status" value="1"/>
</dbReference>
<feature type="region of interest" description="Disordered" evidence="5">
    <location>
        <begin position="394"/>
        <end position="416"/>
    </location>
</feature>
<evidence type="ECO:0000256" key="5">
    <source>
        <dbReference type="SAM" id="MobiDB-lite"/>
    </source>
</evidence>
<dbReference type="Proteomes" id="UP000285712">
    <property type="component" value="Unassembled WGS sequence"/>
</dbReference>
<dbReference type="InterPro" id="IPR011011">
    <property type="entry name" value="Znf_FYVE_PHD"/>
</dbReference>
<dbReference type="PANTHER" id="PTHR43102:SF2">
    <property type="entry name" value="GAF DOMAIN-CONTAINING PROTEIN"/>
    <property type="match status" value="1"/>
</dbReference>
<evidence type="ECO:0000256" key="4">
    <source>
        <dbReference type="PROSITE-ProRule" id="PRU00091"/>
    </source>
</evidence>
<gene>
    <name evidence="7" type="ORF">DYB35_012308</name>
    <name evidence="8" type="ORF">DYB37_012550</name>
</gene>
<evidence type="ECO:0000256" key="3">
    <source>
        <dbReference type="ARBA" id="ARBA00022833"/>
    </source>
</evidence>
<organism evidence="8 9">
    <name type="scientific">Aphanomyces astaci</name>
    <name type="common">Crayfish plague agent</name>
    <dbReference type="NCBI Taxonomy" id="112090"/>
    <lineage>
        <taxon>Eukaryota</taxon>
        <taxon>Sar</taxon>
        <taxon>Stramenopiles</taxon>
        <taxon>Oomycota</taxon>
        <taxon>Saprolegniomycetes</taxon>
        <taxon>Saprolegniales</taxon>
        <taxon>Verrucalvaceae</taxon>
        <taxon>Aphanomyces</taxon>
    </lineage>
</organism>
<evidence type="ECO:0000313" key="7">
    <source>
        <dbReference type="EMBL" id="RHY96271.1"/>
    </source>
</evidence>
<dbReference type="PROSITE" id="PS50178">
    <property type="entry name" value="ZF_FYVE"/>
    <property type="match status" value="1"/>
</dbReference>
<evidence type="ECO:0000256" key="1">
    <source>
        <dbReference type="ARBA" id="ARBA00022723"/>
    </source>
</evidence>
<dbReference type="EMBL" id="QUTH01004687">
    <property type="protein sequence ID" value="RHZ12618.1"/>
    <property type="molecule type" value="Genomic_DNA"/>
</dbReference>
<reference evidence="9 10" key="1">
    <citation type="submission" date="2018-08" db="EMBL/GenBank/DDBJ databases">
        <title>Aphanomyces genome sequencing and annotation.</title>
        <authorList>
            <person name="Minardi D."/>
            <person name="Oidtmann B."/>
            <person name="Van Der Giezen M."/>
            <person name="Studholme D.J."/>
        </authorList>
    </citation>
    <scope>NUCLEOTIDE SEQUENCE [LARGE SCALE GENOMIC DNA]</scope>
    <source>
        <strain evidence="8 9">Da</strain>
        <strain evidence="7 10">Sv</strain>
    </source>
</reference>
<dbReference type="InterPro" id="IPR013083">
    <property type="entry name" value="Znf_RING/FYVE/PHD"/>
</dbReference>
<feature type="domain" description="FYVE-type" evidence="6">
    <location>
        <begin position="244"/>
        <end position="310"/>
    </location>
</feature>
<feature type="compositionally biased region" description="Basic residues" evidence="5">
    <location>
        <begin position="403"/>
        <end position="412"/>
    </location>
</feature>
<dbReference type="GO" id="GO:0008270">
    <property type="term" value="F:zinc ion binding"/>
    <property type="evidence" value="ECO:0007669"/>
    <property type="project" value="UniProtKB-KW"/>
</dbReference>
<keyword evidence="3" id="KW-0862">Zinc</keyword>
<evidence type="ECO:0000313" key="10">
    <source>
        <dbReference type="Proteomes" id="UP000285712"/>
    </source>
</evidence>
<dbReference type="EMBL" id="QUTG01002432">
    <property type="protein sequence ID" value="RHY96271.1"/>
    <property type="molecule type" value="Genomic_DNA"/>
</dbReference>
<keyword evidence="1" id="KW-0479">Metal-binding</keyword>
<dbReference type="Gene3D" id="3.30.40.10">
    <property type="entry name" value="Zinc/RING finger domain, C3HC4 (zinc finger)"/>
    <property type="match status" value="1"/>
</dbReference>
<evidence type="ECO:0000259" key="6">
    <source>
        <dbReference type="PROSITE" id="PS50178"/>
    </source>
</evidence>
<evidence type="ECO:0000313" key="9">
    <source>
        <dbReference type="Proteomes" id="UP000285430"/>
    </source>
</evidence>
<accession>A0A3R7C2P8</accession>
<sequence>MRMLSIEPLRRDDHATNHRLADVAADRLLDDEAAPSFEYAGAVDGIDLYRTSHGVKAVTVVRGTVQSLVHSLAMDSSTSQSFRKRMFQYFGESFVDGVRLHSDPSPVSLHWLALQHDHNMYDLTFLTSTHAYDDSGAPLAFHVYDDPPLTAEHMHVGVQVWQPAMLPGRATTDSISRLALLHPSGFVIESNGPTTCTVSFLLQFQSVPPASVLSMDGIQHLAVSATRWFRTGMHGMTIVPKSLWTHNAYCYLCFKSFGVVFARRHHCRLCGHAICATCTTYAPLPVQVLSHQRRSPPRVPICFKCPESLAKTVSRLHNQEGPSPHVVPNVKAITTTPNNLHTQSTFRLTDATSTRLPSSRATLSTRVAYSTTHNNARSWGEDDVMDVVPILESVKPKPPSDRHHYHPHRPRPPLRCPPALLVQPTKMRRRGKAAGLFRISPTDCTLVYASKTAPSEVGSELSSSCGCDEVVF</sequence>
<dbReference type="InterPro" id="IPR000306">
    <property type="entry name" value="Znf_FYVE"/>
</dbReference>
<protein>
    <recommendedName>
        <fullName evidence="6">FYVE-type domain-containing protein</fullName>
    </recommendedName>
</protein>
<dbReference type="AlphaFoldDB" id="A0A3R7C2P8"/>
<name>A0A3R7C2P8_APHAT</name>
<keyword evidence="2 4" id="KW-0863">Zinc-finger</keyword>